<comment type="caution">
    <text evidence="1">The sequence shown here is derived from an EMBL/GenBank/DDBJ whole genome shotgun (WGS) entry which is preliminary data.</text>
</comment>
<sequence length="426" mass="46353">MKRFSSNKLGAIIGIVGMLVGCTSNQTALSNANNSSPTTQPTERIYPTAWPTSTPYIQASYATPMPTTLPSDWPLPPTAPVSVTEYVDLLTDFVNAQPSNREQLDALLNAWAEQHQSTNAAKIIGQQYRTVDLNNDAQAEILITLPAGYPPVLILLTLDANGVYQPNWTLLTDQANGYRIWLVRDLTNDGKPEIVVHNAGCGAHTCSESINIVQWQAAKFHSILDLSATNPTMNWADLNADGTFELIINRGKVGSDGAGIQRKQTEIYAWDGERYTLSSITPDPIDSQHPYWLLLDGFAALENDDYALAQILFIAAANAQAPYPAIGIEGNELELTSAIARFQTLYTALLAGDEATAQAFYAQTQQSDADDKQWAAAFMSIHQQTADLQAACTAAQNSVAADQYLTGFSYQHRALPIQSLLCGRLP</sequence>
<dbReference type="OrthoDB" id="9816120at2"/>
<accession>A0A0P6Y4M2</accession>
<dbReference type="STRING" id="70996.SE18_04810"/>
<dbReference type="Proteomes" id="UP000050277">
    <property type="component" value="Unassembled WGS sequence"/>
</dbReference>
<evidence type="ECO:0000313" key="1">
    <source>
        <dbReference type="EMBL" id="KPL91068.1"/>
    </source>
</evidence>
<dbReference type="EMBL" id="LGKP01000008">
    <property type="protein sequence ID" value="KPL91068.1"/>
    <property type="molecule type" value="Genomic_DNA"/>
</dbReference>
<organism evidence="1 2">
    <name type="scientific">Herpetosiphon geysericola</name>
    <dbReference type="NCBI Taxonomy" id="70996"/>
    <lineage>
        <taxon>Bacteria</taxon>
        <taxon>Bacillati</taxon>
        <taxon>Chloroflexota</taxon>
        <taxon>Chloroflexia</taxon>
        <taxon>Herpetosiphonales</taxon>
        <taxon>Herpetosiphonaceae</taxon>
        <taxon>Herpetosiphon</taxon>
    </lineage>
</organism>
<keyword evidence="2" id="KW-1185">Reference proteome</keyword>
<proteinExistence type="predicted"/>
<name>A0A0P6Y4M2_9CHLR</name>
<evidence type="ECO:0008006" key="3">
    <source>
        <dbReference type="Google" id="ProtNLM"/>
    </source>
</evidence>
<dbReference type="SUPFAM" id="SSF69318">
    <property type="entry name" value="Integrin alpha N-terminal domain"/>
    <property type="match status" value="1"/>
</dbReference>
<dbReference type="RefSeq" id="WP_054533279.1">
    <property type="nucleotide sequence ID" value="NZ_LGKP01000008.1"/>
</dbReference>
<protein>
    <recommendedName>
        <fullName evidence="3">VCBS repeat-containing protein</fullName>
    </recommendedName>
</protein>
<dbReference type="PROSITE" id="PS51257">
    <property type="entry name" value="PROKAR_LIPOPROTEIN"/>
    <property type="match status" value="1"/>
</dbReference>
<dbReference type="AlphaFoldDB" id="A0A0P6Y4M2"/>
<dbReference type="InterPro" id="IPR028994">
    <property type="entry name" value="Integrin_alpha_N"/>
</dbReference>
<evidence type="ECO:0000313" key="2">
    <source>
        <dbReference type="Proteomes" id="UP000050277"/>
    </source>
</evidence>
<gene>
    <name evidence="1" type="ORF">SE18_04810</name>
</gene>
<reference evidence="1 2" key="1">
    <citation type="submission" date="2015-07" db="EMBL/GenBank/DDBJ databases">
        <title>Whole genome sequence of Herpetosiphon geysericola DSM 7119.</title>
        <authorList>
            <person name="Hemp J."/>
            <person name="Ward L.M."/>
            <person name="Pace L.A."/>
            <person name="Fischer W.W."/>
        </authorList>
    </citation>
    <scope>NUCLEOTIDE SEQUENCE [LARGE SCALE GENOMIC DNA]</scope>
    <source>
        <strain evidence="1 2">DSM 7119</strain>
    </source>
</reference>